<proteinExistence type="predicted"/>
<reference evidence="4" key="1">
    <citation type="submission" date="2016-06" db="EMBL/GenBank/DDBJ databases">
        <authorList>
            <person name="Zhan P."/>
        </authorList>
    </citation>
    <scope>NUCLEOTIDE SEQUENCE [LARGE SCALE GENOMIC DNA]</scope>
    <source>
        <strain evidence="4">T28</strain>
    </source>
</reference>
<name>A0A1B7Z4D7_9FLAO</name>
<evidence type="ECO:0000259" key="2">
    <source>
        <dbReference type="Pfam" id="PF00561"/>
    </source>
</evidence>
<dbReference type="InterPro" id="IPR029058">
    <property type="entry name" value="AB_hydrolase_fold"/>
</dbReference>
<organism evidence="3 4">
    <name type="scientific">Maribacter hydrothermalis</name>
    <dbReference type="NCBI Taxonomy" id="1836467"/>
    <lineage>
        <taxon>Bacteria</taxon>
        <taxon>Pseudomonadati</taxon>
        <taxon>Bacteroidota</taxon>
        <taxon>Flavobacteriia</taxon>
        <taxon>Flavobacteriales</taxon>
        <taxon>Flavobacteriaceae</taxon>
        <taxon>Maribacter</taxon>
    </lineage>
</organism>
<evidence type="ECO:0000313" key="4">
    <source>
        <dbReference type="Proteomes" id="UP000092164"/>
    </source>
</evidence>
<dbReference type="Proteomes" id="UP000092164">
    <property type="component" value="Unassembled WGS sequence"/>
</dbReference>
<dbReference type="InterPro" id="IPR005944">
    <property type="entry name" value="Pro_iminopeptidase"/>
</dbReference>
<gene>
    <name evidence="3" type="ORF">A9200_07085</name>
</gene>
<sequence length="461" mass="52004">MFSIFFLILYACNPTPKYETIDGILEVPENRQNPDSRTLKLVYKILKAKKADSLKAPIVLLQGGPGGATITMEAFWENNPLRDDRDIVLMDQRGTGESQANCTDIGKAMFNILRQDLTQEGEIKALDSVFSECKKTMKKNRVDLAGYNSKENAADFEDLRIALGYDKWNLFGGSYGSRLGLTIMRDFPNSVRSSVLASILAPETNFFNATIRNLENSLFSVLELCDQNEDCNNQYPNLKNRLLKTLKKLQTEPLRLDYEDKAFVLNSQDALILLFMNLYDRNSISSIPLLINALEKGEPKPLKNAIKNIGDMYNFINWSMNYSVMVYEELPFYDAAALKKEVKQSTIIEFDSISFALSDKLAANWHSFRATDFENQPVVSEIPTLIASGGLDHVTPPSNATEALKHLKNGYGILFPDEGHNIMNPCFLKIAKEFINNPSQKPNIDCSSIRKPIEWDLSPSF</sequence>
<dbReference type="PANTHER" id="PTHR43722">
    <property type="entry name" value="PROLINE IMINOPEPTIDASE"/>
    <property type="match status" value="1"/>
</dbReference>
<dbReference type="KEGG" id="mart:BTR34_07335"/>
<dbReference type="SUPFAM" id="SSF53474">
    <property type="entry name" value="alpha/beta-Hydrolases"/>
    <property type="match status" value="1"/>
</dbReference>
<dbReference type="InterPro" id="IPR000073">
    <property type="entry name" value="AB_hydrolase_1"/>
</dbReference>
<dbReference type="AlphaFoldDB" id="A0A1B7Z4D7"/>
<dbReference type="STRING" id="1836467.BTR34_07335"/>
<dbReference type="EMBL" id="LZFP01000034">
    <property type="protein sequence ID" value="OBR37410.1"/>
    <property type="molecule type" value="Genomic_DNA"/>
</dbReference>
<dbReference type="GO" id="GO:0006508">
    <property type="term" value="P:proteolysis"/>
    <property type="evidence" value="ECO:0007669"/>
    <property type="project" value="InterPro"/>
</dbReference>
<feature type="domain" description="AB hydrolase-1" evidence="2">
    <location>
        <begin position="57"/>
        <end position="422"/>
    </location>
</feature>
<dbReference type="GO" id="GO:0005737">
    <property type="term" value="C:cytoplasm"/>
    <property type="evidence" value="ECO:0007669"/>
    <property type="project" value="InterPro"/>
</dbReference>
<comment type="caution">
    <text evidence="3">The sequence shown here is derived from an EMBL/GenBank/DDBJ whole genome shotgun (WGS) entry which is preliminary data.</text>
</comment>
<dbReference type="RefSeq" id="WP_068485408.1">
    <property type="nucleotide sequence ID" value="NZ_CP018760.1"/>
</dbReference>
<dbReference type="Gene3D" id="3.40.50.1820">
    <property type="entry name" value="alpha/beta hydrolase"/>
    <property type="match status" value="1"/>
</dbReference>
<dbReference type="PANTHER" id="PTHR43722:SF1">
    <property type="entry name" value="PROLINE IMINOPEPTIDASE"/>
    <property type="match status" value="1"/>
</dbReference>
<dbReference type="GO" id="GO:0004177">
    <property type="term" value="F:aminopeptidase activity"/>
    <property type="evidence" value="ECO:0007669"/>
    <property type="project" value="UniProtKB-EC"/>
</dbReference>
<dbReference type="Pfam" id="PF00561">
    <property type="entry name" value="Abhydrolase_1"/>
    <property type="match status" value="1"/>
</dbReference>
<evidence type="ECO:0000313" key="3">
    <source>
        <dbReference type="EMBL" id="OBR37410.1"/>
    </source>
</evidence>
<protein>
    <recommendedName>
        <fullName evidence="1">Proline iminopeptidase</fullName>
    </recommendedName>
</protein>
<evidence type="ECO:0000256" key="1">
    <source>
        <dbReference type="ARBA" id="ARBA00021843"/>
    </source>
</evidence>
<keyword evidence="4" id="KW-1185">Reference proteome</keyword>
<accession>A0A1B7Z4D7</accession>